<evidence type="ECO:0000256" key="1">
    <source>
        <dbReference type="SAM" id="SignalP"/>
    </source>
</evidence>
<organism evidence="2 3">
    <name type="scientific">Roseospira visakhapatnamensis</name>
    <dbReference type="NCBI Taxonomy" id="390880"/>
    <lineage>
        <taxon>Bacteria</taxon>
        <taxon>Pseudomonadati</taxon>
        <taxon>Pseudomonadota</taxon>
        <taxon>Alphaproteobacteria</taxon>
        <taxon>Rhodospirillales</taxon>
        <taxon>Rhodospirillaceae</taxon>
        <taxon>Roseospira</taxon>
    </lineage>
</organism>
<dbReference type="EMBL" id="JACIGK010000013">
    <property type="protein sequence ID" value="MBB4266399.1"/>
    <property type="molecule type" value="Genomic_DNA"/>
</dbReference>
<dbReference type="AlphaFoldDB" id="A0A7W6RE74"/>
<protein>
    <submittedName>
        <fullName evidence="2">SH3-like domain-containing protein</fullName>
    </submittedName>
</protein>
<proteinExistence type="predicted"/>
<feature type="chain" id="PRO_5031104169" evidence="1">
    <location>
        <begin position="41"/>
        <end position="206"/>
    </location>
</feature>
<dbReference type="Gene3D" id="2.30.30.40">
    <property type="entry name" value="SH3 Domains"/>
    <property type="match status" value="1"/>
</dbReference>
<keyword evidence="1" id="KW-0732">Signal</keyword>
<evidence type="ECO:0000313" key="3">
    <source>
        <dbReference type="Proteomes" id="UP000554286"/>
    </source>
</evidence>
<evidence type="ECO:0000313" key="2">
    <source>
        <dbReference type="EMBL" id="MBB4266399.1"/>
    </source>
</evidence>
<reference evidence="2 3" key="1">
    <citation type="submission" date="2020-08" db="EMBL/GenBank/DDBJ databases">
        <title>Genome sequencing of Purple Non-Sulfur Bacteria from various extreme environments.</title>
        <authorList>
            <person name="Mayer M."/>
        </authorList>
    </citation>
    <scope>NUCLEOTIDE SEQUENCE [LARGE SCALE GENOMIC DNA]</scope>
    <source>
        <strain evidence="2 3">JA131</strain>
    </source>
</reference>
<feature type="signal peptide" evidence="1">
    <location>
        <begin position="1"/>
        <end position="40"/>
    </location>
</feature>
<dbReference type="Pfam" id="PF06347">
    <property type="entry name" value="SH3_4"/>
    <property type="match status" value="2"/>
</dbReference>
<sequence length="206" mass="22433">MTCRSSRRAAGGVAPTFGGGRRAAAAMLLILALATAPALAQTADPPQDVAGDVPAAADGAPMVGASGRPLPRFVSLKSDQVNLRTGPGTRYPVSWVYQRRHLPMEITQETEDWRRVRDPDGTEGWVHRAMLSGQRMAVVMGQTNQILLRGPDATADGIAEVEPRVVVKLLQCPLEHEHCRVEAARFQGWLPRMTLWGVYPGEYVDR</sequence>
<dbReference type="InterPro" id="IPR010466">
    <property type="entry name" value="DUF1058"/>
</dbReference>
<gene>
    <name evidence="2" type="ORF">GGD89_002030</name>
</gene>
<accession>A0A7W6RE74</accession>
<comment type="caution">
    <text evidence="2">The sequence shown here is derived from an EMBL/GenBank/DDBJ whole genome shotgun (WGS) entry which is preliminary data.</text>
</comment>
<dbReference type="RefSeq" id="WP_246423025.1">
    <property type="nucleotide sequence ID" value="NZ_JACIGK010000013.1"/>
</dbReference>
<name>A0A7W6RE74_9PROT</name>
<keyword evidence="3" id="KW-1185">Reference proteome</keyword>
<dbReference type="Proteomes" id="UP000554286">
    <property type="component" value="Unassembled WGS sequence"/>
</dbReference>